<proteinExistence type="inferred from homology"/>
<evidence type="ECO:0000313" key="4">
    <source>
        <dbReference type="EMBL" id="SFV41807.1"/>
    </source>
</evidence>
<evidence type="ECO:0000256" key="1">
    <source>
        <dbReference type="ARBA" id="ARBA00008791"/>
    </source>
</evidence>
<dbReference type="SUPFAM" id="SSF52402">
    <property type="entry name" value="Adenine nucleotide alpha hydrolases-like"/>
    <property type="match status" value="1"/>
</dbReference>
<dbReference type="AlphaFoldDB" id="A0A0R2KJQ3"/>
<gene>
    <name evidence="3" type="ORF">IV43_GL000390</name>
    <name evidence="4" type="ORF">LAC1533_2381</name>
</gene>
<dbReference type="PANTHER" id="PTHR46268">
    <property type="entry name" value="STRESS RESPONSE PROTEIN NHAX"/>
    <property type="match status" value="1"/>
</dbReference>
<dbReference type="InterPro" id="IPR014729">
    <property type="entry name" value="Rossmann-like_a/b/a_fold"/>
</dbReference>
<dbReference type="PRINTS" id="PR01438">
    <property type="entry name" value="UNVRSLSTRESS"/>
</dbReference>
<dbReference type="Pfam" id="PF00582">
    <property type="entry name" value="Usp"/>
    <property type="match status" value="1"/>
</dbReference>
<dbReference type="Gene3D" id="3.40.50.620">
    <property type="entry name" value="HUPs"/>
    <property type="match status" value="1"/>
</dbReference>
<dbReference type="InterPro" id="IPR006016">
    <property type="entry name" value="UspA"/>
</dbReference>
<sequence length="148" mass="16598">MIMADEQTKFTRILVGTDDSHDAQLAFHYAINYAKENNAELFIVSVLESNEMNVYQALDDDYIHGEREALEKHVLEYEKEAKEAGVKKVQTVVAEGKPGRTIVNDVIPHIKPDLLIIGSFDKPGVARRFGSEAAYMAKYAPVSVLVMR</sequence>
<dbReference type="EMBL" id="LT630287">
    <property type="protein sequence ID" value="SFV41807.1"/>
    <property type="molecule type" value="Genomic_DNA"/>
</dbReference>
<evidence type="ECO:0000313" key="5">
    <source>
        <dbReference type="Proteomes" id="UP000051491"/>
    </source>
</evidence>
<dbReference type="PATRIC" id="fig|89059.3.peg.396"/>
<name>A0A0R2KJQ3_9LACO</name>
<dbReference type="EMBL" id="JQBK01000013">
    <property type="protein sequence ID" value="KRN86804.1"/>
    <property type="molecule type" value="Genomic_DNA"/>
</dbReference>
<reference evidence="3 5" key="1">
    <citation type="journal article" date="2015" name="Genome Announc.">
        <title>Expanding the biotechnology potential of lactobacilli through comparative genomics of 213 strains and associated genera.</title>
        <authorList>
            <person name="Sun Z."/>
            <person name="Harris H.M."/>
            <person name="McCann A."/>
            <person name="Guo C."/>
            <person name="Argimon S."/>
            <person name="Zhang W."/>
            <person name="Yang X."/>
            <person name="Jeffery I.B."/>
            <person name="Cooney J.C."/>
            <person name="Kagawa T.F."/>
            <person name="Liu W."/>
            <person name="Song Y."/>
            <person name="Salvetti E."/>
            <person name="Wrobel A."/>
            <person name="Rasinkangas P."/>
            <person name="Parkhill J."/>
            <person name="Rea M.C."/>
            <person name="O'Sullivan O."/>
            <person name="Ritari J."/>
            <person name="Douillard F.P."/>
            <person name="Paul Ross R."/>
            <person name="Yang R."/>
            <person name="Briner A.E."/>
            <person name="Felis G.E."/>
            <person name="de Vos W.M."/>
            <person name="Barrangou R."/>
            <person name="Klaenhammer T.R."/>
            <person name="Caufield P.W."/>
            <person name="Cui Y."/>
            <person name="Zhang H."/>
            <person name="O'Toole P.W."/>
        </authorList>
    </citation>
    <scope>NUCLEOTIDE SEQUENCE [LARGE SCALE GENOMIC DNA]</scope>
    <source>
        <strain evidence="3 5">DSM 15353</strain>
    </source>
</reference>
<dbReference type="Proteomes" id="UP000051491">
    <property type="component" value="Unassembled WGS sequence"/>
</dbReference>
<organism evidence="3 5">
    <name type="scientific">Ligilactobacillus acidipiscis</name>
    <dbReference type="NCBI Taxonomy" id="89059"/>
    <lineage>
        <taxon>Bacteria</taxon>
        <taxon>Bacillati</taxon>
        <taxon>Bacillota</taxon>
        <taxon>Bacilli</taxon>
        <taxon>Lactobacillales</taxon>
        <taxon>Lactobacillaceae</taxon>
        <taxon>Ligilactobacillus</taxon>
    </lineage>
</organism>
<evidence type="ECO:0000313" key="6">
    <source>
        <dbReference type="Proteomes" id="UP000190935"/>
    </source>
</evidence>
<dbReference type="KEGG" id="laca:LAC1533_2381"/>
<dbReference type="STRING" id="89059.LAC1533_2381"/>
<dbReference type="PANTHER" id="PTHR46268:SF6">
    <property type="entry name" value="UNIVERSAL STRESS PROTEIN UP12"/>
    <property type="match status" value="1"/>
</dbReference>
<comment type="similarity">
    <text evidence="1">Belongs to the universal stress protein A family.</text>
</comment>
<accession>A0A0R2KJQ3</accession>
<dbReference type="InterPro" id="IPR006015">
    <property type="entry name" value="Universal_stress_UspA"/>
</dbReference>
<protein>
    <submittedName>
        <fullName evidence="4">Universal stress protein family</fullName>
    </submittedName>
</protein>
<dbReference type="CDD" id="cd00293">
    <property type="entry name" value="USP-like"/>
    <property type="match status" value="1"/>
</dbReference>
<evidence type="ECO:0000259" key="2">
    <source>
        <dbReference type="Pfam" id="PF00582"/>
    </source>
</evidence>
<reference evidence="6" key="3">
    <citation type="submission" date="2016-11" db="EMBL/GenBank/DDBJ databases">
        <authorList>
            <person name="Papadimitriou K."/>
        </authorList>
    </citation>
    <scope>NUCLEOTIDE SEQUENCE [LARGE SCALE GENOMIC DNA]</scope>
    <source>
        <strain evidence="6">ACA-DC 1533</strain>
    </source>
</reference>
<dbReference type="Proteomes" id="UP000190935">
    <property type="component" value="Chromosome I"/>
</dbReference>
<feature type="domain" description="UspA" evidence="2">
    <location>
        <begin position="10"/>
        <end position="148"/>
    </location>
</feature>
<reference evidence="4" key="2">
    <citation type="submission" date="2016-11" db="EMBL/GenBank/DDBJ databases">
        <authorList>
            <person name="Jaros S."/>
            <person name="Januszkiewicz K."/>
            <person name="Wedrychowicz H."/>
        </authorList>
    </citation>
    <scope>NUCLEOTIDE SEQUENCE [LARGE SCALE GENOMIC DNA]</scope>
    <source>
        <strain evidence="4">ACA-DC 1533</strain>
    </source>
</reference>
<evidence type="ECO:0000313" key="3">
    <source>
        <dbReference type="EMBL" id="KRN86804.1"/>
    </source>
</evidence>